<keyword evidence="2" id="KW-1185">Reference proteome</keyword>
<reference evidence="1" key="1">
    <citation type="submission" date="2021-02" db="EMBL/GenBank/DDBJ databases">
        <authorList>
            <person name="Dougan E. K."/>
            <person name="Rhodes N."/>
            <person name="Thang M."/>
            <person name="Chan C."/>
        </authorList>
    </citation>
    <scope>NUCLEOTIDE SEQUENCE</scope>
</reference>
<accession>A0A812YS49</accession>
<organism evidence="1 2">
    <name type="scientific">Symbiodinium necroappetens</name>
    <dbReference type="NCBI Taxonomy" id="1628268"/>
    <lineage>
        <taxon>Eukaryota</taxon>
        <taxon>Sar</taxon>
        <taxon>Alveolata</taxon>
        <taxon>Dinophyceae</taxon>
        <taxon>Suessiales</taxon>
        <taxon>Symbiodiniaceae</taxon>
        <taxon>Symbiodinium</taxon>
    </lineage>
</organism>
<gene>
    <name evidence="1" type="primary">vwkA</name>
    <name evidence="1" type="ORF">SNEC2469_LOCUS23325</name>
</gene>
<dbReference type="OrthoDB" id="425779at2759"/>
<name>A0A812YS49_9DINO</name>
<dbReference type="EMBL" id="CAJNJA010043389">
    <property type="protein sequence ID" value="CAE7793314.1"/>
    <property type="molecule type" value="Genomic_DNA"/>
</dbReference>
<dbReference type="AlphaFoldDB" id="A0A812YS49"/>
<comment type="caution">
    <text evidence="1">The sequence shown here is derived from an EMBL/GenBank/DDBJ whole genome shotgun (WGS) entry which is preliminary data.</text>
</comment>
<evidence type="ECO:0000313" key="1">
    <source>
        <dbReference type="EMBL" id="CAE7793314.1"/>
    </source>
</evidence>
<evidence type="ECO:0000313" key="2">
    <source>
        <dbReference type="Proteomes" id="UP000601435"/>
    </source>
</evidence>
<protein>
    <submittedName>
        <fullName evidence="1">VwkA protein</fullName>
    </submittedName>
</protein>
<sequence length="172" mass="19433">MPNGGRRRADYSYGRWDHGGYWQWTPASTRRRERWASASATGSFNMNRAQQLLSQYRVAGEELYNQAVRGKMPEASYAAMEEYAQEMPCTTWNTMDTRMRSSDPAMLMYDAFGCGERLHFINVPEAAPPSTSTPSHEVTCIMESMRLVQAMAPEQAAKILIDTAALQGPYED</sequence>
<dbReference type="Proteomes" id="UP000601435">
    <property type="component" value="Unassembled WGS sequence"/>
</dbReference>
<proteinExistence type="predicted"/>